<dbReference type="CDD" id="cd06558">
    <property type="entry name" value="crotonase-like"/>
    <property type="match status" value="1"/>
</dbReference>
<organism evidence="4 5">
    <name type="scientific">Nisaea acidiphila</name>
    <dbReference type="NCBI Taxonomy" id="1862145"/>
    <lineage>
        <taxon>Bacteria</taxon>
        <taxon>Pseudomonadati</taxon>
        <taxon>Pseudomonadota</taxon>
        <taxon>Alphaproteobacteria</taxon>
        <taxon>Rhodospirillales</taxon>
        <taxon>Thalassobaculaceae</taxon>
        <taxon>Nisaea</taxon>
    </lineage>
</organism>
<dbReference type="InterPro" id="IPR051683">
    <property type="entry name" value="Enoyl-CoA_Hydratase/Isomerase"/>
</dbReference>
<name>A0A9J7AUV6_9PROT</name>
<dbReference type="KEGG" id="naci:NUH88_04235"/>
<keyword evidence="5" id="KW-1185">Reference proteome</keyword>
<dbReference type="Gene3D" id="1.10.12.10">
    <property type="entry name" value="Lyase 2-enoyl-coa Hydratase, Chain A, domain 2"/>
    <property type="match status" value="1"/>
</dbReference>
<dbReference type="InterPro" id="IPR018376">
    <property type="entry name" value="Enoyl-CoA_hyd/isom_CS"/>
</dbReference>
<dbReference type="PANTHER" id="PTHR42964">
    <property type="entry name" value="ENOYL-COA HYDRATASE"/>
    <property type="match status" value="1"/>
</dbReference>
<dbReference type="Proteomes" id="UP001060336">
    <property type="component" value="Chromosome"/>
</dbReference>
<dbReference type="Gene3D" id="3.90.226.10">
    <property type="entry name" value="2-enoyl-CoA Hydratase, Chain A, domain 1"/>
    <property type="match status" value="1"/>
</dbReference>
<accession>A0A9J7AUV6</accession>
<evidence type="ECO:0000256" key="2">
    <source>
        <dbReference type="RuleBase" id="RU003707"/>
    </source>
</evidence>
<proteinExistence type="inferred from homology"/>
<dbReference type="Pfam" id="PF00378">
    <property type="entry name" value="ECH_1"/>
    <property type="match status" value="1"/>
</dbReference>
<evidence type="ECO:0000256" key="3">
    <source>
        <dbReference type="SAM" id="MobiDB-lite"/>
    </source>
</evidence>
<feature type="region of interest" description="Disordered" evidence="3">
    <location>
        <begin position="232"/>
        <end position="254"/>
    </location>
</feature>
<gene>
    <name evidence="4" type="ORF">NUH88_04235</name>
</gene>
<evidence type="ECO:0000313" key="5">
    <source>
        <dbReference type="Proteomes" id="UP001060336"/>
    </source>
</evidence>
<reference evidence="4" key="1">
    <citation type="submission" date="2022-08" db="EMBL/GenBank/DDBJ databases">
        <title>Nisaea acidiphila sp. nov., isolated from a marine algal debris and emended description of the genus Nisaea Urios et al. 2008.</title>
        <authorList>
            <person name="Kwon K."/>
        </authorList>
    </citation>
    <scope>NUCLEOTIDE SEQUENCE</scope>
    <source>
        <strain evidence="4">MEBiC11861</strain>
    </source>
</reference>
<dbReference type="InterPro" id="IPR001753">
    <property type="entry name" value="Enoyl-CoA_hydra/iso"/>
</dbReference>
<dbReference type="PANTHER" id="PTHR42964:SF1">
    <property type="entry name" value="POLYKETIDE BIOSYNTHESIS ENOYL-COA HYDRATASE PKSH-RELATED"/>
    <property type="match status" value="1"/>
</dbReference>
<dbReference type="EMBL" id="CP102480">
    <property type="protein sequence ID" value="UUX50902.1"/>
    <property type="molecule type" value="Genomic_DNA"/>
</dbReference>
<evidence type="ECO:0000313" key="4">
    <source>
        <dbReference type="EMBL" id="UUX50902.1"/>
    </source>
</evidence>
<evidence type="ECO:0000256" key="1">
    <source>
        <dbReference type="ARBA" id="ARBA00005254"/>
    </source>
</evidence>
<sequence length="269" mass="29390">MQTQYRLERPESLLVEDAAGIVTVTLSRPEIHNAFDEILIKDLHVLFRAMAGRDDVRVLILTGSGTSFSAGGDLNWMRRAADHSEHDNFEDAMRFSNMMDALYNLPMTTVAKVNGTAMGGGFGLCTCCDIAVASESASFALSEVRLGIIPGVISPYVIQAIGVREAHRWFQTGERIGAAEAQRIGIVHAVHPQEELDGAVAKIVGEIMKSGPDAVRASKALLREIAGRQVDDTTRREAAQRIAHQRASPEGREGLAAFLEKRKPNWISR</sequence>
<protein>
    <submittedName>
        <fullName evidence="4">Enoyl-CoA hydratase/isomerase family protein</fullName>
    </submittedName>
</protein>
<dbReference type="PROSITE" id="PS00166">
    <property type="entry name" value="ENOYL_COA_HYDRATASE"/>
    <property type="match status" value="1"/>
</dbReference>
<dbReference type="GO" id="GO:0003824">
    <property type="term" value="F:catalytic activity"/>
    <property type="evidence" value="ECO:0007669"/>
    <property type="project" value="InterPro"/>
</dbReference>
<dbReference type="SUPFAM" id="SSF52096">
    <property type="entry name" value="ClpP/crotonase"/>
    <property type="match status" value="1"/>
</dbReference>
<dbReference type="AlphaFoldDB" id="A0A9J7AUV6"/>
<comment type="similarity">
    <text evidence="1 2">Belongs to the enoyl-CoA hydratase/isomerase family.</text>
</comment>
<dbReference type="RefSeq" id="WP_257770152.1">
    <property type="nucleotide sequence ID" value="NZ_CP102480.1"/>
</dbReference>
<dbReference type="InterPro" id="IPR014748">
    <property type="entry name" value="Enoyl-CoA_hydra_C"/>
</dbReference>
<dbReference type="InterPro" id="IPR029045">
    <property type="entry name" value="ClpP/crotonase-like_dom_sf"/>
</dbReference>